<name>A0ABY6Z9N1_9BACL</name>
<geneLocation type="plasmid" evidence="2 3">
    <name>unnamed2</name>
</geneLocation>
<dbReference type="Gene3D" id="1.10.10.10">
    <property type="entry name" value="Winged helix-like DNA-binding domain superfamily/Winged helix DNA-binding domain"/>
    <property type="match status" value="1"/>
</dbReference>
<evidence type="ECO:0000313" key="1">
    <source>
        <dbReference type="EMBL" id="WAH39482.1"/>
    </source>
</evidence>
<proteinExistence type="predicted"/>
<dbReference type="Pfam" id="PF13730">
    <property type="entry name" value="HTH_36"/>
    <property type="match status" value="1"/>
</dbReference>
<evidence type="ECO:0000313" key="2">
    <source>
        <dbReference type="EMBL" id="WAH39542.1"/>
    </source>
</evidence>
<dbReference type="Proteomes" id="UP001164803">
    <property type="component" value="Plasmid unnamed2"/>
</dbReference>
<keyword evidence="2" id="KW-0614">Plasmid</keyword>
<organism evidence="2 3">
    <name type="scientific">Alicyclobacillus dauci</name>
    <dbReference type="NCBI Taxonomy" id="1475485"/>
    <lineage>
        <taxon>Bacteria</taxon>
        <taxon>Bacillati</taxon>
        <taxon>Bacillota</taxon>
        <taxon>Bacilli</taxon>
        <taxon>Bacillales</taxon>
        <taxon>Alicyclobacillaceae</taxon>
        <taxon>Alicyclobacillus</taxon>
    </lineage>
</organism>
<accession>A0ABY6Z9N1</accession>
<sequence>MAKVQDTGRVKKGWTNNYFTVPNGIYEMDITGYAKAVYIYLCRRADSDGQSFPGYGTIATEVGFSKSTVRRAVDDLITAGLLIKETRGRKENGEFYPNLYTIIHPMDAVSEEVCSDRPYPPEGMLSQDIPMVSGDTPMLSQNIPMFSENTEVRSIKDNPITTPIKDTTHTHHVKAEIESALTQITVTTEDRVCDKFILDELKDSLAAMGIQVADKTLKEWLELAEITEIVYACRLATTQEGIKNPSAYITGVLKNGVVMVKQNPQKTTNDKRYSNFYKLFPDN</sequence>
<dbReference type="InterPro" id="IPR036388">
    <property type="entry name" value="WH-like_DNA-bd_sf"/>
</dbReference>
<dbReference type="RefSeq" id="WP_268047126.1">
    <property type="nucleotide sequence ID" value="NZ_CP104066.1"/>
</dbReference>
<dbReference type="EMBL" id="CP104066">
    <property type="protein sequence ID" value="WAH39542.1"/>
    <property type="molecule type" value="Genomic_DNA"/>
</dbReference>
<reference evidence="2" key="1">
    <citation type="submission" date="2022-08" db="EMBL/GenBank/DDBJ databases">
        <title>Alicyclobacillus dauci DSM2870, complete genome.</title>
        <authorList>
            <person name="Wang Q."/>
            <person name="Cai R."/>
            <person name="Wang Z."/>
        </authorList>
    </citation>
    <scope>NUCLEOTIDE SEQUENCE</scope>
    <source>
        <strain evidence="2">DSM 28700</strain>
        <plasmid evidence="2">unnamed2</plasmid>
    </source>
</reference>
<gene>
    <name evidence="2" type="ORF">NZD86_23940</name>
    <name evidence="1" type="ORF">NZD86_24240</name>
</gene>
<evidence type="ECO:0000313" key="3">
    <source>
        <dbReference type="Proteomes" id="UP001164803"/>
    </source>
</evidence>
<protein>
    <submittedName>
        <fullName evidence="2">Helix-turn-helix domain-containing protein</fullName>
    </submittedName>
</protein>
<keyword evidence="3" id="KW-1185">Reference proteome</keyword>
<dbReference type="EMBL" id="CP104066">
    <property type="protein sequence ID" value="WAH39482.1"/>
    <property type="molecule type" value="Genomic_DNA"/>
</dbReference>